<evidence type="ECO:0000259" key="5">
    <source>
        <dbReference type="PROSITE" id="PS50977"/>
    </source>
</evidence>
<dbReference type="PRINTS" id="PR00455">
    <property type="entry name" value="HTHTETR"/>
</dbReference>
<evidence type="ECO:0000256" key="4">
    <source>
        <dbReference type="PROSITE-ProRule" id="PRU00335"/>
    </source>
</evidence>
<dbReference type="InterPro" id="IPR050109">
    <property type="entry name" value="HTH-type_TetR-like_transc_reg"/>
</dbReference>
<sequence>MSDPATAILLAAESCYLRLGVAKTTMDDIAREAGVSRPTVYRHYANRDDLVLGVLLSRARGVLERARRFIDTRGLIDDKLVDGLIFRVDAGSRDPMLAQLVDPEFLEGMAGHPEASRLPAALAVELWEPVVRAAQATGDVRADLDVTGFCLWLTFIELVVLSRINRPGSTDEERRALVRAYVVPALHRSGVRGGSAIAAG</sequence>
<dbReference type="InterPro" id="IPR009057">
    <property type="entry name" value="Homeodomain-like_sf"/>
</dbReference>
<dbReference type="Gene3D" id="1.10.357.10">
    <property type="entry name" value="Tetracycline Repressor, domain 2"/>
    <property type="match status" value="1"/>
</dbReference>
<protein>
    <submittedName>
        <fullName evidence="6">TetR/AcrR family transcriptional regulator</fullName>
    </submittedName>
</protein>
<comment type="caution">
    <text evidence="6">The sequence shown here is derived from an EMBL/GenBank/DDBJ whole genome shotgun (WGS) entry which is preliminary data.</text>
</comment>
<feature type="DNA-binding region" description="H-T-H motif" evidence="4">
    <location>
        <begin position="25"/>
        <end position="44"/>
    </location>
</feature>
<keyword evidence="7" id="KW-1185">Reference proteome</keyword>
<name>A0ABV1K609_9PSEU</name>
<evidence type="ECO:0000256" key="3">
    <source>
        <dbReference type="ARBA" id="ARBA00023163"/>
    </source>
</evidence>
<reference evidence="6 7" key="1">
    <citation type="submission" date="2024-03" db="EMBL/GenBank/DDBJ databases">
        <title>Draft genome sequence of Pseudonocardia nematodicida JCM 31783.</title>
        <authorList>
            <person name="Butdee W."/>
            <person name="Duangmal K."/>
        </authorList>
    </citation>
    <scope>NUCLEOTIDE SEQUENCE [LARGE SCALE GENOMIC DNA]</scope>
    <source>
        <strain evidence="6 7">JCM 31783</strain>
    </source>
</reference>
<dbReference type="Pfam" id="PF00440">
    <property type="entry name" value="TetR_N"/>
    <property type="match status" value="1"/>
</dbReference>
<dbReference type="PROSITE" id="PS50977">
    <property type="entry name" value="HTH_TETR_2"/>
    <property type="match status" value="1"/>
</dbReference>
<keyword evidence="2 4" id="KW-0238">DNA-binding</keyword>
<dbReference type="Proteomes" id="UP001494902">
    <property type="component" value="Unassembled WGS sequence"/>
</dbReference>
<organism evidence="6 7">
    <name type="scientific">Pseudonocardia nematodicida</name>
    <dbReference type="NCBI Taxonomy" id="1206997"/>
    <lineage>
        <taxon>Bacteria</taxon>
        <taxon>Bacillati</taxon>
        <taxon>Actinomycetota</taxon>
        <taxon>Actinomycetes</taxon>
        <taxon>Pseudonocardiales</taxon>
        <taxon>Pseudonocardiaceae</taxon>
        <taxon>Pseudonocardia</taxon>
    </lineage>
</organism>
<dbReference type="SUPFAM" id="SSF46689">
    <property type="entry name" value="Homeodomain-like"/>
    <property type="match status" value="1"/>
</dbReference>
<evidence type="ECO:0000313" key="7">
    <source>
        <dbReference type="Proteomes" id="UP001494902"/>
    </source>
</evidence>
<keyword evidence="3" id="KW-0804">Transcription</keyword>
<accession>A0ABV1K609</accession>
<keyword evidence="1" id="KW-0805">Transcription regulation</keyword>
<gene>
    <name evidence="6" type="ORF">WIS52_05435</name>
</gene>
<evidence type="ECO:0000256" key="2">
    <source>
        <dbReference type="ARBA" id="ARBA00023125"/>
    </source>
</evidence>
<dbReference type="EMBL" id="JBEDNQ010000002">
    <property type="protein sequence ID" value="MEQ3549905.1"/>
    <property type="molecule type" value="Genomic_DNA"/>
</dbReference>
<feature type="domain" description="HTH tetR-type" evidence="5">
    <location>
        <begin position="2"/>
        <end position="62"/>
    </location>
</feature>
<dbReference type="InterPro" id="IPR001647">
    <property type="entry name" value="HTH_TetR"/>
</dbReference>
<dbReference type="PANTHER" id="PTHR30055">
    <property type="entry name" value="HTH-TYPE TRANSCRIPTIONAL REGULATOR RUTR"/>
    <property type="match status" value="1"/>
</dbReference>
<proteinExistence type="predicted"/>
<dbReference type="RefSeq" id="WP_349296998.1">
    <property type="nucleotide sequence ID" value="NZ_JBEDNQ010000002.1"/>
</dbReference>
<evidence type="ECO:0000256" key="1">
    <source>
        <dbReference type="ARBA" id="ARBA00023015"/>
    </source>
</evidence>
<evidence type="ECO:0000313" key="6">
    <source>
        <dbReference type="EMBL" id="MEQ3549905.1"/>
    </source>
</evidence>
<dbReference type="PANTHER" id="PTHR30055:SF234">
    <property type="entry name" value="HTH-TYPE TRANSCRIPTIONAL REGULATOR BETI"/>
    <property type="match status" value="1"/>
</dbReference>